<protein>
    <submittedName>
        <fullName evidence="2">Uncharacterized protein</fullName>
    </submittedName>
</protein>
<comment type="caution">
    <text evidence="2">The sequence shown here is derived from an EMBL/GenBank/DDBJ whole genome shotgun (WGS) entry which is preliminary data.</text>
</comment>
<sequence>MPNKLVSLWKSKFFKLALLILLFIAAALIIMAMWLGQEAGQFVIRVQSGDVQKTIAVTLDLDEKNPPASLVADPMTDMNDYSPRYFLKEDYQDLREICHNPGWSQKDNNSLYVYTFYIKNTSKSGGVGVNVQLTYSNVTNYCDEIIRVLTYYESYNVSDPRLYQKPDSIERAATLDKYKGQNLEDIKIEYPSYIITPASFRDSSKSSGGTVFDNQSINIGFGQGMNYVKYSVLLWLEGDDPDSDYFGAALFNGTIKFEMLIKVVM</sequence>
<dbReference type="EMBL" id="QXEV01000040">
    <property type="protein sequence ID" value="RIA64766.1"/>
    <property type="molecule type" value="Genomic_DNA"/>
</dbReference>
<gene>
    <name evidence="2" type="ORF">EI71_01918</name>
</gene>
<proteinExistence type="predicted"/>
<organism evidence="2 3">
    <name type="scientific">Anaeroplasma bactoclasticum</name>
    <dbReference type="NCBI Taxonomy" id="2088"/>
    <lineage>
        <taxon>Bacteria</taxon>
        <taxon>Bacillati</taxon>
        <taxon>Mycoplasmatota</taxon>
        <taxon>Mollicutes</taxon>
        <taxon>Anaeroplasmatales</taxon>
        <taxon>Anaeroplasmataceae</taxon>
        <taxon>Anaeroplasma</taxon>
    </lineage>
</organism>
<evidence type="ECO:0000313" key="2">
    <source>
        <dbReference type="EMBL" id="RIA64766.1"/>
    </source>
</evidence>
<dbReference type="Proteomes" id="UP000266506">
    <property type="component" value="Unassembled WGS sequence"/>
</dbReference>
<feature type="transmembrane region" description="Helical" evidence="1">
    <location>
        <begin position="12"/>
        <end position="35"/>
    </location>
</feature>
<keyword evidence="1" id="KW-1133">Transmembrane helix</keyword>
<accession>A0A397QV34</accession>
<keyword evidence="1" id="KW-0812">Transmembrane</keyword>
<name>A0A397QV34_9MOLU</name>
<evidence type="ECO:0000256" key="1">
    <source>
        <dbReference type="SAM" id="Phobius"/>
    </source>
</evidence>
<keyword evidence="1" id="KW-0472">Membrane</keyword>
<evidence type="ECO:0000313" key="3">
    <source>
        <dbReference type="Proteomes" id="UP000266506"/>
    </source>
</evidence>
<keyword evidence="3" id="KW-1185">Reference proteome</keyword>
<reference evidence="2 3" key="1">
    <citation type="submission" date="2018-08" db="EMBL/GenBank/DDBJ databases">
        <title>Genomic Encyclopedia of Archaeal and Bacterial Type Strains, Phase II (KMG-II): from individual species to whole genera.</title>
        <authorList>
            <person name="Goeker M."/>
        </authorList>
    </citation>
    <scope>NUCLEOTIDE SEQUENCE [LARGE SCALE GENOMIC DNA]</scope>
    <source>
        <strain evidence="2 3">ATCC 27112</strain>
    </source>
</reference>
<dbReference type="AlphaFoldDB" id="A0A397QV34"/>
<dbReference type="InParanoid" id="A0A397QV34"/>